<dbReference type="OrthoDB" id="522097at2759"/>
<accession>A0A2V0P947</accession>
<dbReference type="GO" id="GO:0030638">
    <property type="term" value="P:polyketide metabolic process"/>
    <property type="evidence" value="ECO:0007669"/>
    <property type="project" value="InterPro"/>
</dbReference>
<dbReference type="Pfam" id="PF07366">
    <property type="entry name" value="SnoaL"/>
    <property type="match status" value="1"/>
</dbReference>
<dbReference type="PANTHER" id="PTHR38436">
    <property type="entry name" value="POLYKETIDE CYCLASE SNOAL-LIKE DOMAIN"/>
    <property type="match status" value="1"/>
</dbReference>
<evidence type="ECO:0000313" key="3">
    <source>
        <dbReference type="Proteomes" id="UP000247498"/>
    </source>
</evidence>
<dbReference type="Proteomes" id="UP000247498">
    <property type="component" value="Unassembled WGS sequence"/>
</dbReference>
<dbReference type="InterPro" id="IPR009959">
    <property type="entry name" value="Cyclase_SnoaL-like"/>
</dbReference>
<dbReference type="PANTHER" id="PTHR38436:SF1">
    <property type="entry name" value="ESTER CYCLASE"/>
    <property type="match status" value="1"/>
</dbReference>
<dbReference type="Gene3D" id="3.10.450.50">
    <property type="match status" value="1"/>
</dbReference>
<evidence type="ECO:0008006" key="4">
    <source>
        <dbReference type="Google" id="ProtNLM"/>
    </source>
</evidence>
<dbReference type="AlphaFoldDB" id="A0A2V0P947"/>
<evidence type="ECO:0000256" key="1">
    <source>
        <dbReference type="SAM" id="MobiDB-lite"/>
    </source>
</evidence>
<gene>
    <name evidence="2" type="ORF">Rsub_09180</name>
</gene>
<keyword evidence="3" id="KW-1185">Reference proteome</keyword>
<comment type="caution">
    <text evidence="2">The sequence shown here is derived from an EMBL/GenBank/DDBJ whole genome shotgun (WGS) entry which is preliminary data.</text>
</comment>
<dbReference type="InParanoid" id="A0A2V0P947"/>
<proteinExistence type="predicted"/>
<protein>
    <recommendedName>
        <fullName evidence="4">SnoaL-like domain-containing protein</fullName>
    </recommendedName>
</protein>
<dbReference type="InterPro" id="IPR032710">
    <property type="entry name" value="NTF2-like_dom_sf"/>
</dbReference>
<name>A0A2V0P947_9CHLO</name>
<reference evidence="2 3" key="1">
    <citation type="journal article" date="2018" name="Sci. Rep.">
        <title>Raphidocelis subcapitata (=Pseudokirchneriella subcapitata) provides an insight into genome evolution and environmental adaptations in the Sphaeropleales.</title>
        <authorList>
            <person name="Suzuki S."/>
            <person name="Yamaguchi H."/>
            <person name="Nakajima N."/>
            <person name="Kawachi M."/>
        </authorList>
    </citation>
    <scope>NUCLEOTIDE SEQUENCE [LARGE SCALE GENOMIC DNA]</scope>
    <source>
        <strain evidence="2 3">NIES-35</strain>
    </source>
</reference>
<feature type="region of interest" description="Disordered" evidence="1">
    <location>
        <begin position="132"/>
        <end position="217"/>
    </location>
</feature>
<evidence type="ECO:0000313" key="2">
    <source>
        <dbReference type="EMBL" id="GBF96381.1"/>
    </source>
</evidence>
<feature type="compositionally biased region" description="Gly residues" evidence="1">
    <location>
        <begin position="136"/>
        <end position="174"/>
    </location>
</feature>
<dbReference type="SUPFAM" id="SSF54427">
    <property type="entry name" value="NTF2-like"/>
    <property type="match status" value="1"/>
</dbReference>
<sequence>MQRARQLYEEAWSKGRVKLLDAILSEDHSQVDAVWQPGAGGGGRRRLRRGILAYRAAYPDLKFTVEDVAAVEGADKVFVSWRAAGTNTGPIRDQPPSGRRVEFRGITLLSFDAEGRIQESAVFRQAPEDEARYFTGGAGGGGGGGGGDSAAGSGDGSGGGDSAAGSGGDGGSSGQAGSASSGEAGSGSGGRGAGEAGGGGGAAGAAGGGGLGVGGAR</sequence>
<organism evidence="2 3">
    <name type="scientific">Raphidocelis subcapitata</name>
    <dbReference type="NCBI Taxonomy" id="307507"/>
    <lineage>
        <taxon>Eukaryota</taxon>
        <taxon>Viridiplantae</taxon>
        <taxon>Chlorophyta</taxon>
        <taxon>core chlorophytes</taxon>
        <taxon>Chlorophyceae</taxon>
        <taxon>CS clade</taxon>
        <taxon>Sphaeropleales</taxon>
        <taxon>Selenastraceae</taxon>
        <taxon>Raphidocelis</taxon>
    </lineage>
</organism>
<feature type="compositionally biased region" description="Gly residues" evidence="1">
    <location>
        <begin position="184"/>
        <end position="217"/>
    </location>
</feature>
<dbReference type="EMBL" id="BDRX01000079">
    <property type="protein sequence ID" value="GBF96381.1"/>
    <property type="molecule type" value="Genomic_DNA"/>
</dbReference>